<protein>
    <submittedName>
        <fullName evidence="1">Uncharacterized protein</fullName>
    </submittedName>
</protein>
<dbReference type="Proteomes" id="UP000595566">
    <property type="component" value="Segment"/>
</dbReference>
<accession>A0A7T8IX17</accession>
<keyword evidence="2" id="KW-1185">Reference proteome</keyword>
<name>A0A7T8IX17_9CAUD</name>
<reference evidence="1 2" key="1">
    <citation type="submission" date="2020-12" db="EMBL/GenBank/DDBJ databases">
        <title>Dynamics of Baltic Sea phages driven by environmental changes.</title>
        <authorList>
            <person name="Hoetzinger M."/>
            <person name="Nilsson E."/>
            <person name="Holmfeldt K."/>
        </authorList>
    </citation>
    <scope>NUCLEOTIDE SEQUENCE [LARGE SCALE GENOMIC DNA]</scope>
</reference>
<sequence length="38" mass="4313">MFLRSLVRSQLGCNSRLYLQIAGSLQCYLLRNNLPATV</sequence>
<evidence type="ECO:0000313" key="2">
    <source>
        <dbReference type="Proteomes" id="UP000595566"/>
    </source>
</evidence>
<proteinExistence type="predicted"/>
<evidence type="ECO:0000313" key="1">
    <source>
        <dbReference type="EMBL" id="QQO91892.1"/>
    </source>
</evidence>
<dbReference type="EMBL" id="MW353175">
    <property type="protein sequence ID" value="QQO91892.1"/>
    <property type="molecule type" value="Genomic_DNA"/>
</dbReference>
<gene>
    <name evidence="1" type="ORF">immuto26A_213</name>
</gene>
<organism evidence="1 2">
    <name type="scientific">Flavobacterium phage vB_FspM_immuto_2-6A</name>
    <dbReference type="NCBI Taxonomy" id="2801477"/>
    <lineage>
        <taxon>Viruses</taxon>
        <taxon>Duplodnaviria</taxon>
        <taxon>Heunggongvirae</taxon>
        <taxon>Uroviricota</taxon>
        <taxon>Caudoviricetes</taxon>
        <taxon>Immutovirus</taxon>
        <taxon>Immutovirus immuto</taxon>
    </lineage>
</organism>